<protein>
    <submittedName>
        <fullName evidence="2">Type-F conjugative transfer system mating-pair stabilization protein TraN</fullName>
    </submittedName>
</protein>
<dbReference type="EMBL" id="AJYW02000257">
    <property type="protein sequence ID" value="OEE72846.1"/>
    <property type="molecule type" value="Genomic_DNA"/>
</dbReference>
<organism evidence="2 3">
    <name type="scientific">Vibrio genomosp. F6 str. FF-238</name>
    <dbReference type="NCBI Taxonomy" id="1191298"/>
    <lineage>
        <taxon>Bacteria</taxon>
        <taxon>Pseudomonadati</taxon>
        <taxon>Pseudomonadota</taxon>
        <taxon>Gammaproteobacteria</taxon>
        <taxon>Vibrionales</taxon>
        <taxon>Vibrionaceae</taxon>
        <taxon>Vibrio</taxon>
    </lineage>
</organism>
<dbReference type="InterPro" id="IPR014121">
    <property type="entry name" value="TraN_Ftype"/>
</dbReference>
<proteinExistence type="predicted"/>
<evidence type="ECO:0000313" key="3">
    <source>
        <dbReference type="Proteomes" id="UP000094165"/>
    </source>
</evidence>
<feature type="signal peptide" evidence="1">
    <location>
        <begin position="1"/>
        <end position="17"/>
    </location>
</feature>
<keyword evidence="3" id="KW-1185">Reference proteome</keyword>
<sequence length="583" mass="63700">MKIIVLILGLFACTLQASQEQTFKEQVQWAKSEASTALNPSSIPLDVNDYCKDATCRQQVANPKEAGLSDTEINAKKGAAYANNDMAQSITHNFNQGRPDVENDPAVQFALIAQDNAFELTHGISNEYVDCDTGEVCLKNGIKKSCKVPTNHPVSCTKAPYFTELTTTQGQTIFNRNPGVNRYGPTITLPEKAKQVRAVLLPDGLTQSTKLGVITRLYINDQVVYETVGTQTNCGYCIGEIASQTVNLKTPIDVDGPLALAHYYSSIGNKVDGWWNLRGAPYGMIFWDTPSYEYEWRASCDALIPQCKPQPEQCIEGEETRIIEGVSVTLPCWKYETLYQCEMDNTCDAIQECEEVSRECSLQQNGVCVEEKVTKECQETSCKITQMECGEQSFCLDGDCYEATPTLNDEFDQSAAALAGLAAAAEGLGNPPKIFTGNAMKCDIKLAGFNDCCKDSGWGQGLGAGCSDGEKALGDAKEKGLTIYVGKYCAKKVLGACTRKKKSYCVFDSKLAKIIQQQGVLGQLGKSLGSAKSPTCNPITPEELSAIDFEHIDFQEFYPDMTEGMELPDFDEIKDRLESANGG</sequence>
<dbReference type="RefSeq" id="WP_017053056.1">
    <property type="nucleotide sequence ID" value="NZ_AJYW02000257.1"/>
</dbReference>
<keyword evidence="1" id="KW-0732">Signal</keyword>
<feature type="chain" id="PRO_5009173140" evidence="1">
    <location>
        <begin position="18"/>
        <end position="583"/>
    </location>
</feature>
<dbReference type="AlphaFoldDB" id="A0A1E5CSH6"/>
<dbReference type="NCBIfam" id="TIGR02750">
    <property type="entry name" value="TraN_Ftype"/>
    <property type="match status" value="1"/>
</dbReference>
<comment type="caution">
    <text evidence="2">The sequence shown here is derived from an EMBL/GenBank/DDBJ whole genome shotgun (WGS) entry which is preliminary data.</text>
</comment>
<dbReference type="Pfam" id="PF06986">
    <property type="entry name" value="F_T4SS_TraN"/>
    <property type="match status" value="1"/>
</dbReference>
<evidence type="ECO:0000313" key="2">
    <source>
        <dbReference type="EMBL" id="OEE72846.1"/>
    </source>
</evidence>
<reference evidence="2 3" key="1">
    <citation type="journal article" date="2012" name="Science">
        <title>Ecological populations of bacteria act as socially cohesive units of antibiotic production and resistance.</title>
        <authorList>
            <person name="Cordero O.X."/>
            <person name="Wildschutte H."/>
            <person name="Kirkup B."/>
            <person name="Proehl S."/>
            <person name="Ngo L."/>
            <person name="Hussain F."/>
            <person name="Le Roux F."/>
            <person name="Mincer T."/>
            <person name="Polz M.F."/>
        </authorList>
    </citation>
    <scope>NUCLEOTIDE SEQUENCE [LARGE SCALE GENOMIC DNA]</scope>
    <source>
        <strain evidence="2 3">FF-238</strain>
    </source>
</reference>
<accession>A0A1E5CSH6</accession>
<name>A0A1E5CSH6_9VIBR</name>
<dbReference type="Proteomes" id="UP000094165">
    <property type="component" value="Unassembled WGS sequence"/>
</dbReference>
<evidence type="ECO:0000256" key="1">
    <source>
        <dbReference type="SAM" id="SignalP"/>
    </source>
</evidence>
<gene>
    <name evidence="2" type="ORF">A130_07190</name>
</gene>